<sequence>MSRGFSIYLDAVRFAAGMLVLMSHFAYPRFSGGRWLWMRELNLGSDAVVMFFVLSGLVIAHVVHAKPGGAGTYAFDRATRFVSVALPALVLGFALDRMGTRIAPEVYPSWAYSHLPLWEILLRGLTFSNEWSGQATRLGSNGPYWSLSYEAAYYALFGIAIYARGARRIVLLALGGWIIGPNILLLLPAWLMGVLVQRCVARGRVTQGRAALALAVLPVAAYILALRFGVPDLLRAPIAEYGASLRFSDEFIWNNLLAGLMGVHLLGMAGLLRGRGTFRNATRIRWLAGGSFSLYLVHYPVLQVLAAMGLDSADLGEDLILIAATLAICYGFAELTERRLTVFRVALMRMRRWPNVRAGRRAPEAVGRSAACEKTG</sequence>
<gene>
    <name evidence="3" type="ORF">GCM10011358_11330</name>
</gene>
<feature type="transmembrane region" description="Helical" evidence="1">
    <location>
        <begin position="169"/>
        <end position="191"/>
    </location>
</feature>
<evidence type="ECO:0000256" key="1">
    <source>
        <dbReference type="SAM" id="Phobius"/>
    </source>
</evidence>
<feature type="transmembrane region" description="Helical" evidence="1">
    <location>
        <begin position="284"/>
        <end position="307"/>
    </location>
</feature>
<protein>
    <submittedName>
        <fullName evidence="3">Acyltransferase</fullName>
    </submittedName>
</protein>
<feature type="domain" description="Acyltransferase 3" evidence="2">
    <location>
        <begin position="7"/>
        <end position="333"/>
    </location>
</feature>
<dbReference type="RefSeq" id="WP_188526612.1">
    <property type="nucleotide sequence ID" value="NZ_BMGI01000001.1"/>
</dbReference>
<keyword evidence="3" id="KW-0808">Transferase</keyword>
<keyword evidence="1" id="KW-0472">Membrane</keyword>
<proteinExistence type="predicted"/>
<feature type="transmembrane region" description="Helical" evidence="1">
    <location>
        <begin position="77"/>
        <end position="95"/>
    </location>
</feature>
<feature type="transmembrane region" description="Helical" evidence="1">
    <location>
        <begin position="211"/>
        <end position="231"/>
    </location>
</feature>
<keyword evidence="4" id="KW-1185">Reference proteome</keyword>
<keyword evidence="1" id="KW-1133">Transmembrane helix</keyword>
<dbReference type="EMBL" id="BMGI01000001">
    <property type="protein sequence ID" value="GGD28950.1"/>
    <property type="molecule type" value="Genomic_DNA"/>
</dbReference>
<accession>A0ABQ1QKI8</accession>
<feature type="transmembrane region" description="Helical" evidence="1">
    <location>
        <begin position="47"/>
        <end position="65"/>
    </location>
</feature>
<dbReference type="Pfam" id="PF01757">
    <property type="entry name" value="Acyl_transf_3"/>
    <property type="match status" value="1"/>
</dbReference>
<dbReference type="GO" id="GO:0016746">
    <property type="term" value="F:acyltransferase activity"/>
    <property type="evidence" value="ECO:0007669"/>
    <property type="project" value="UniProtKB-KW"/>
</dbReference>
<evidence type="ECO:0000259" key="2">
    <source>
        <dbReference type="Pfam" id="PF01757"/>
    </source>
</evidence>
<name>A0ABQ1QKI8_9RHOB</name>
<dbReference type="InterPro" id="IPR002656">
    <property type="entry name" value="Acyl_transf_3_dom"/>
</dbReference>
<keyword evidence="3" id="KW-0012">Acyltransferase</keyword>
<keyword evidence="1" id="KW-0812">Transmembrane</keyword>
<organism evidence="3 4">
    <name type="scientific">Sinisalibacter lacisalsi</name>
    <dbReference type="NCBI Taxonomy" id="1526570"/>
    <lineage>
        <taxon>Bacteria</taxon>
        <taxon>Pseudomonadati</taxon>
        <taxon>Pseudomonadota</taxon>
        <taxon>Alphaproteobacteria</taxon>
        <taxon>Rhodobacterales</taxon>
        <taxon>Roseobacteraceae</taxon>
        <taxon>Sinisalibacter</taxon>
    </lineage>
</organism>
<feature type="transmembrane region" description="Helical" evidence="1">
    <location>
        <begin position="251"/>
        <end position="272"/>
    </location>
</feature>
<feature type="transmembrane region" description="Helical" evidence="1">
    <location>
        <begin position="144"/>
        <end position="163"/>
    </location>
</feature>
<comment type="caution">
    <text evidence="3">The sequence shown here is derived from an EMBL/GenBank/DDBJ whole genome shotgun (WGS) entry which is preliminary data.</text>
</comment>
<feature type="transmembrane region" description="Helical" evidence="1">
    <location>
        <begin position="7"/>
        <end position="27"/>
    </location>
</feature>
<evidence type="ECO:0000313" key="3">
    <source>
        <dbReference type="EMBL" id="GGD28950.1"/>
    </source>
</evidence>
<evidence type="ECO:0000313" key="4">
    <source>
        <dbReference type="Proteomes" id="UP000617355"/>
    </source>
</evidence>
<reference evidence="4" key="1">
    <citation type="journal article" date="2019" name="Int. J. Syst. Evol. Microbiol.">
        <title>The Global Catalogue of Microorganisms (GCM) 10K type strain sequencing project: providing services to taxonomists for standard genome sequencing and annotation.</title>
        <authorList>
            <consortium name="The Broad Institute Genomics Platform"/>
            <consortium name="The Broad Institute Genome Sequencing Center for Infectious Disease"/>
            <person name="Wu L."/>
            <person name="Ma J."/>
        </authorList>
    </citation>
    <scope>NUCLEOTIDE SEQUENCE [LARGE SCALE GENOMIC DNA]</scope>
    <source>
        <strain evidence="4">CGMCC 1.12922</strain>
    </source>
</reference>
<dbReference type="Proteomes" id="UP000617355">
    <property type="component" value="Unassembled WGS sequence"/>
</dbReference>
<feature type="transmembrane region" description="Helical" evidence="1">
    <location>
        <begin position="319"/>
        <end position="336"/>
    </location>
</feature>